<comment type="caution">
    <text evidence="2">The sequence shown here is derived from an EMBL/GenBank/DDBJ whole genome shotgun (WGS) entry which is preliminary data.</text>
</comment>
<organism evidence="2 3">
    <name type="scientific">Tilletia controversa</name>
    <name type="common">dwarf bunt fungus</name>
    <dbReference type="NCBI Taxonomy" id="13291"/>
    <lineage>
        <taxon>Eukaryota</taxon>
        <taxon>Fungi</taxon>
        <taxon>Dikarya</taxon>
        <taxon>Basidiomycota</taxon>
        <taxon>Ustilaginomycotina</taxon>
        <taxon>Exobasidiomycetes</taxon>
        <taxon>Tilletiales</taxon>
        <taxon>Tilletiaceae</taxon>
        <taxon>Tilletia</taxon>
    </lineage>
</organism>
<evidence type="ECO:0000313" key="3">
    <source>
        <dbReference type="Proteomes" id="UP000077684"/>
    </source>
</evidence>
<feature type="compositionally biased region" description="Gly residues" evidence="1">
    <location>
        <begin position="54"/>
        <end position="65"/>
    </location>
</feature>
<name>A0A8X7STL7_9BASI</name>
<feature type="region of interest" description="Disordered" evidence="1">
    <location>
        <begin position="1"/>
        <end position="69"/>
    </location>
</feature>
<proteinExistence type="predicted"/>
<keyword evidence="3" id="KW-1185">Reference proteome</keyword>
<dbReference type="AlphaFoldDB" id="A0A8X7STL7"/>
<evidence type="ECO:0000313" key="2">
    <source>
        <dbReference type="EMBL" id="KAE8239941.1"/>
    </source>
</evidence>
<evidence type="ECO:0000256" key="1">
    <source>
        <dbReference type="SAM" id="MobiDB-lite"/>
    </source>
</evidence>
<reference evidence="2" key="1">
    <citation type="submission" date="2016-04" db="EMBL/GenBank/DDBJ databases">
        <authorList>
            <person name="Nguyen H.D."/>
            <person name="Samba Siva P."/>
            <person name="Cullis J."/>
            <person name="Levesque C.A."/>
            <person name="Hambleton S."/>
        </authorList>
    </citation>
    <scope>NUCLEOTIDE SEQUENCE</scope>
    <source>
        <strain evidence="2">DAOMC 236426</strain>
    </source>
</reference>
<accession>A0A8X7STL7</accession>
<gene>
    <name evidence="2" type="ORF">A4X06_0g7968</name>
</gene>
<dbReference type="EMBL" id="LWDE02001558">
    <property type="protein sequence ID" value="KAE8239941.1"/>
    <property type="molecule type" value="Genomic_DNA"/>
</dbReference>
<reference evidence="2" key="2">
    <citation type="journal article" date="2019" name="IMA Fungus">
        <title>Genome sequencing and comparison of five Tilletia species to identify candidate genes for the detection of regulated species infecting wheat.</title>
        <authorList>
            <person name="Nguyen H.D.T."/>
            <person name="Sultana T."/>
            <person name="Kesanakurti P."/>
            <person name="Hambleton S."/>
        </authorList>
    </citation>
    <scope>NUCLEOTIDE SEQUENCE</scope>
    <source>
        <strain evidence="2">DAOMC 236426</strain>
    </source>
</reference>
<dbReference type="Proteomes" id="UP000077684">
    <property type="component" value="Unassembled WGS sequence"/>
</dbReference>
<protein>
    <submittedName>
        <fullName evidence="2">Uncharacterized protein</fullName>
    </submittedName>
</protein>
<sequence>MHRVYTPDIHYDSDTDNGNGNDPNHEDDVLGQLGAGHGSDGDGGEVMMTDGGRGDGAGAGDGGGASDAVGEPAWLASFKTVAMTFMVPPSQQAGYVPDPTTPTDANTGADEPDSIRPPDSPLFRGNSDSDE</sequence>
<feature type="region of interest" description="Disordered" evidence="1">
    <location>
        <begin position="90"/>
        <end position="131"/>
    </location>
</feature>